<feature type="region of interest" description="Disordered" evidence="1">
    <location>
        <begin position="64"/>
        <end position="91"/>
    </location>
</feature>
<dbReference type="SUPFAM" id="SSF82708">
    <property type="entry name" value="R3H domain"/>
    <property type="match status" value="1"/>
</dbReference>
<dbReference type="OMA" id="MEHMAIS"/>
<dbReference type="Proteomes" id="UP000011713">
    <property type="component" value="Unassembled WGS sequence"/>
</dbReference>
<dbReference type="PANTHER" id="PTHR32019:SF2">
    <property type="entry name" value="R3H DOMAIN-CONTAINING PROTEIN 4"/>
    <property type="match status" value="1"/>
</dbReference>
<accession>M4BNN2</accession>
<dbReference type="eggNOG" id="ENOG502QWQC">
    <property type="taxonomic scope" value="Eukaryota"/>
</dbReference>
<name>M4BNN2_HYAAE</name>
<evidence type="ECO:0008006" key="4">
    <source>
        <dbReference type="Google" id="ProtNLM"/>
    </source>
</evidence>
<dbReference type="CDD" id="cd02325">
    <property type="entry name" value="R3H"/>
    <property type="match status" value="1"/>
</dbReference>
<dbReference type="InterPro" id="IPR039629">
    <property type="entry name" value="R3HDM4"/>
</dbReference>
<protein>
    <recommendedName>
        <fullName evidence="4">R3H domain-containing protein</fullName>
    </recommendedName>
</protein>
<dbReference type="VEuPathDB" id="FungiDB:HpaG808020"/>
<evidence type="ECO:0000313" key="3">
    <source>
        <dbReference type="Proteomes" id="UP000011713"/>
    </source>
</evidence>
<dbReference type="Gene3D" id="3.30.1370.50">
    <property type="entry name" value="R3H-like domain"/>
    <property type="match status" value="1"/>
</dbReference>
<reference evidence="2" key="2">
    <citation type="submission" date="2015-06" db="UniProtKB">
        <authorList>
            <consortium name="EnsemblProtists"/>
        </authorList>
    </citation>
    <scope>IDENTIFICATION</scope>
    <source>
        <strain evidence="2">Emoy2</strain>
    </source>
</reference>
<dbReference type="GO" id="GO:0003676">
    <property type="term" value="F:nucleic acid binding"/>
    <property type="evidence" value="ECO:0007669"/>
    <property type="project" value="InterPro"/>
</dbReference>
<dbReference type="InterPro" id="IPR036867">
    <property type="entry name" value="R3H_dom_sf"/>
</dbReference>
<evidence type="ECO:0000256" key="1">
    <source>
        <dbReference type="SAM" id="MobiDB-lite"/>
    </source>
</evidence>
<sequence>MPHPEVKLVSVALEISDSEESSLCESELELEMAWGEGPIAPLRTEGPATKDGVVEKSMIAGVQQRSCSSRNEGIRAHTPKRRGSESPLAGGSKRLLNIHPIRSAGHLSNPNELPLGARKQQRWLNDHHFGNRAASTGLEDLMEHMNIHVEWRWVQGRTYLCAVVENYVVLTVEGWMLARSNFKKLAEPQNEDLQAEFRQGGCVPENNVSHGPRNRRKDKWNDAEQMFTRVDRRARTLILRSLTSLAPFIEAVECVVLHFIQWREVPSELEIAAPLFHMLKHPIELVKVCEKDVRLVMPLLDSAFHRLIIHSVCQFYGVRSRTEANRRLNTKVMVLKSPKTRSLADDLAQISMCDFIRETRLARRNGAVASPAGDTDKCYVLEVQSKSSECSEGFCLVEAPQV</sequence>
<keyword evidence="3" id="KW-1185">Reference proteome</keyword>
<evidence type="ECO:0000313" key="2">
    <source>
        <dbReference type="EnsemblProtists" id="HpaP808020"/>
    </source>
</evidence>
<dbReference type="EnsemblProtists" id="HpaT808020">
    <property type="protein sequence ID" value="HpaP808020"/>
    <property type="gene ID" value="HpaG808020"/>
</dbReference>
<dbReference type="InParanoid" id="M4BNN2"/>
<dbReference type="HOGENOM" id="CLU_718622_0_0_1"/>
<dbReference type="AlphaFoldDB" id="M4BNN2"/>
<organism evidence="2 3">
    <name type="scientific">Hyaloperonospora arabidopsidis (strain Emoy2)</name>
    <name type="common">Downy mildew agent</name>
    <name type="synonym">Peronospora arabidopsidis</name>
    <dbReference type="NCBI Taxonomy" id="559515"/>
    <lineage>
        <taxon>Eukaryota</taxon>
        <taxon>Sar</taxon>
        <taxon>Stramenopiles</taxon>
        <taxon>Oomycota</taxon>
        <taxon>Peronosporomycetes</taxon>
        <taxon>Peronosporales</taxon>
        <taxon>Peronosporaceae</taxon>
        <taxon>Hyaloperonospora</taxon>
    </lineage>
</organism>
<proteinExistence type="predicted"/>
<dbReference type="EMBL" id="JH598462">
    <property type="status" value="NOT_ANNOTATED_CDS"/>
    <property type="molecule type" value="Genomic_DNA"/>
</dbReference>
<reference evidence="3" key="1">
    <citation type="journal article" date="2010" name="Science">
        <title>Signatures of adaptation to obligate biotrophy in the Hyaloperonospora arabidopsidis genome.</title>
        <authorList>
            <person name="Baxter L."/>
            <person name="Tripathy S."/>
            <person name="Ishaque N."/>
            <person name="Boot N."/>
            <person name="Cabral A."/>
            <person name="Kemen E."/>
            <person name="Thines M."/>
            <person name="Ah-Fong A."/>
            <person name="Anderson R."/>
            <person name="Badejoko W."/>
            <person name="Bittner-Eddy P."/>
            <person name="Boore J.L."/>
            <person name="Chibucos M.C."/>
            <person name="Coates M."/>
            <person name="Dehal P."/>
            <person name="Delehaunty K."/>
            <person name="Dong S."/>
            <person name="Downton P."/>
            <person name="Dumas B."/>
            <person name="Fabro G."/>
            <person name="Fronick C."/>
            <person name="Fuerstenberg S.I."/>
            <person name="Fulton L."/>
            <person name="Gaulin E."/>
            <person name="Govers F."/>
            <person name="Hughes L."/>
            <person name="Humphray S."/>
            <person name="Jiang R.H."/>
            <person name="Judelson H."/>
            <person name="Kamoun S."/>
            <person name="Kyung K."/>
            <person name="Meijer H."/>
            <person name="Minx P."/>
            <person name="Morris P."/>
            <person name="Nelson J."/>
            <person name="Phuntumart V."/>
            <person name="Qutob D."/>
            <person name="Rehmany A."/>
            <person name="Rougon-Cardoso A."/>
            <person name="Ryden P."/>
            <person name="Torto-Alalibo T."/>
            <person name="Studholme D."/>
            <person name="Wang Y."/>
            <person name="Win J."/>
            <person name="Wood J."/>
            <person name="Clifton S.W."/>
            <person name="Rogers J."/>
            <person name="Van den Ackerveken G."/>
            <person name="Jones J.D."/>
            <person name="McDowell J.M."/>
            <person name="Beynon J."/>
            <person name="Tyler B.M."/>
        </authorList>
    </citation>
    <scope>NUCLEOTIDE SEQUENCE [LARGE SCALE GENOMIC DNA]</scope>
    <source>
        <strain evidence="3">Emoy2</strain>
    </source>
</reference>
<dbReference type="PANTHER" id="PTHR32019">
    <property type="entry name" value="R3H DOMAIN-CONTAINING PROTEIN 4"/>
    <property type="match status" value="1"/>
</dbReference>